<evidence type="ECO:0000259" key="5">
    <source>
        <dbReference type="SMART" id="SM00642"/>
    </source>
</evidence>
<name>G3MM76_AMBMU</name>
<dbReference type="Pfam" id="PF00128">
    <property type="entry name" value="Alpha-amylase"/>
    <property type="match status" value="1"/>
</dbReference>
<dbReference type="GO" id="GO:0015173">
    <property type="term" value="F:aromatic amino acid transmembrane transporter activity"/>
    <property type="evidence" value="ECO:0007669"/>
    <property type="project" value="TreeGrafter"/>
</dbReference>
<reference evidence="6" key="1">
    <citation type="journal article" date="2011" name="PLoS ONE">
        <title>A deep insight into the sialotranscriptome of the gulf coast tick, Amblyomma maculatum.</title>
        <authorList>
            <person name="Karim S."/>
            <person name="Singh P."/>
            <person name="Ribeiro J.M."/>
        </authorList>
    </citation>
    <scope>NUCLEOTIDE SEQUENCE</scope>
    <source>
        <tissue evidence="6">Salivary gland</tissue>
    </source>
</reference>
<sequence length="606" mass="66350">METAVENENYKPPHVNEDGLEREEAVTDKLVASGDGTKITFTNSKADGKDRNGDAKIEIQGVESQFVGLSKEELMKYATDPFWIRLRMALFVLFWLLWVAMLVGAVAIIVLTPRCAPPPRLAWWQSSPVYNVEVASFSDSNDDGTGDFAGLLSKLDYIKELGMGTLLLRSIFPSTAMGAVKDYMAVDPTLGSLDDVEALLNATKGKDLHVVLEINPAFTSNEHEWFTNSKEGKEGFQDLFVWEGDQEGSAPEGVMGSGDSAWTFDPTRNLHYLHQSEMDAADVNWKSPQALEQFTAVLRFWLERGISGFVITNTYLDHTPVLAKSTFATEEDVLSVLKEWRQVLGNYSSTHETAHRVLGIQVEKRTVSEASPLYGTADEPAADLVLSKPFELQPEKSNATSLRLFVQGTLDATPESMWPSFVLGSALYSHLAMRAGVLLDGLHMVAALAQGTPIFYYGDELGGTCEKRSCPMPWTEGVPGYAPGFSVEAETGNSSHLEVVRHSTALRDKLAVRLGSTVTSVLGDNSTVFVMLRVRKGTPGYMAVVNGDGQQMTVNLAEASSHVPESGHVEVKSTYSTKVVQSKVKLGELALDPHEAVILQFVPIFE</sequence>
<dbReference type="GO" id="GO:1903801">
    <property type="term" value="P:L-leucine import across plasma membrane"/>
    <property type="evidence" value="ECO:0007669"/>
    <property type="project" value="TreeGrafter"/>
</dbReference>
<feature type="compositionally biased region" description="Basic and acidic residues" evidence="3">
    <location>
        <begin position="8"/>
        <end position="22"/>
    </location>
</feature>
<dbReference type="Gene3D" id="3.90.400.10">
    <property type="entry name" value="Oligo-1,6-glucosidase, Domain 2"/>
    <property type="match status" value="1"/>
</dbReference>
<protein>
    <recommendedName>
        <fullName evidence="2">alpha-glucosidase</fullName>
        <ecNumber evidence="2">3.2.1.20</ecNumber>
    </recommendedName>
</protein>
<dbReference type="GO" id="GO:0016323">
    <property type="term" value="C:basolateral plasma membrane"/>
    <property type="evidence" value="ECO:0007669"/>
    <property type="project" value="TreeGrafter"/>
</dbReference>
<dbReference type="Pfam" id="PF16028">
    <property type="entry name" value="SLC3A2_N"/>
    <property type="match status" value="1"/>
</dbReference>
<dbReference type="SUPFAM" id="SSF51445">
    <property type="entry name" value="(Trans)glycosidases"/>
    <property type="match status" value="1"/>
</dbReference>
<evidence type="ECO:0000256" key="4">
    <source>
        <dbReference type="SAM" id="Phobius"/>
    </source>
</evidence>
<dbReference type="EC" id="3.2.1.20" evidence="2"/>
<dbReference type="InterPro" id="IPR042280">
    <property type="entry name" value="SLC3A2"/>
</dbReference>
<dbReference type="Gene3D" id="3.20.20.80">
    <property type="entry name" value="Glycosidases"/>
    <property type="match status" value="1"/>
</dbReference>
<dbReference type="PANTHER" id="PTHR46673">
    <property type="entry name" value="4F2 CELL-SURFACE ANTIGEN HEAVY CHAIN"/>
    <property type="match status" value="1"/>
</dbReference>
<feature type="domain" description="Glycosyl hydrolase family 13 catalytic" evidence="5">
    <location>
        <begin position="131"/>
        <end position="511"/>
    </location>
</feature>
<keyword evidence="4" id="KW-0472">Membrane</keyword>
<evidence type="ECO:0000256" key="1">
    <source>
        <dbReference type="ARBA" id="ARBA00001657"/>
    </source>
</evidence>
<evidence type="ECO:0000256" key="3">
    <source>
        <dbReference type="SAM" id="MobiDB-lite"/>
    </source>
</evidence>
<comment type="catalytic activity">
    <reaction evidence="1">
        <text>Hydrolysis of terminal, non-reducing (1-&gt;4)-linked alpha-D-glucose residues with release of alpha-D-glucose.</text>
        <dbReference type="EC" id="3.2.1.20"/>
    </reaction>
</comment>
<dbReference type="Gene3D" id="2.60.40.1180">
    <property type="entry name" value="Golgi alpha-mannosidase II"/>
    <property type="match status" value="1"/>
</dbReference>
<dbReference type="InterPro" id="IPR031984">
    <property type="entry name" value="SLC3A2_N"/>
</dbReference>
<dbReference type="GO" id="GO:0005975">
    <property type="term" value="P:carbohydrate metabolic process"/>
    <property type="evidence" value="ECO:0007669"/>
    <property type="project" value="InterPro"/>
</dbReference>
<feature type="transmembrane region" description="Helical" evidence="4">
    <location>
        <begin position="89"/>
        <end position="111"/>
    </location>
</feature>
<dbReference type="AlphaFoldDB" id="G3MM76"/>
<evidence type="ECO:0000313" key="6">
    <source>
        <dbReference type="EMBL" id="AEO34594.1"/>
    </source>
</evidence>
<dbReference type="SMART" id="SM00642">
    <property type="entry name" value="Aamy"/>
    <property type="match status" value="1"/>
</dbReference>
<dbReference type="GO" id="GO:0015190">
    <property type="term" value="F:L-leucine transmembrane transporter activity"/>
    <property type="evidence" value="ECO:0007669"/>
    <property type="project" value="TreeGrafter"/>
</dbReference>
<accession>G3MM76</accession>
<dbReference type="GO" id="GO:1904273">
    <property type="term" value="P:L-alanine import across plasma membrane"/>
    <property type="evidence" value="ECO:0007669"/>
    <property type="project" value="TreeGrafter"/>
</dbReference>
<feature type="region of interest" description="Disordered" evidence="3">
    <location>
        <begin position="1"/>
        <end position="22"/>
    </location>
</feature>
<dbReference type="InterPro" id="IPR006047">
    <property type="entry name" value="GH13_cat_dom"/>
</dbReference>
<dbReference type="InterPro" id="IPR045857">
    <property type="entry name" value="O16G_dom_2"/>
</dbReference>
<evidence type="ECO:0000256" key="2">
    <source>
        <dbReference type="ARBA" id="ARBA00012741"/>
    </source>
</evidence>
<dbReference type="GO" id="GO:0015823">
    <property type="term" value="P:phenylalanine transport"/>
    <property type="evidence" value="ECO:0007669"/>
    <property type="project" value="TreeGrafter"/>
</dbReference>
<organism evidence="6">
    <name type="scientific">Amblyomma maculatum</name>
    <name type="common">Gulf Coast tick</name>
    <dbReference type="NCBI Taxonomy" id="34609"/>
    <lineage>
        <taxon>Eukaryota</taxon>
        <taxon>Metazoa</taxon>
        <taxon>Ecdysozoa</taxon>
        <taxon>Arthropoda</taxon>
        <taxon>Chelicerata</taxon>
        <taxon>Arachnida</taxon>
        <taxon>Acari</taxon>
        <taxon>Parasitiformes</taxon>
        <taxon>Ixodida</taxon>
        <taxon>Ixodoidea</taxon>
        <taxon>Ixodidae</taxon>
        <taxon>Amblyomminae</taxon>
        <taxon>Amblyomma</taxon>
    </lineage>
</organism>
<dbReference type="GO" id="GO:0015180">
    <property type="term" value="F:L-alanine transmembrane transporter activity"/>
    <property type="evidence" value="ECO:0007669"/>
    <property type="project" value="TreeGrafter"/>
</dbReference>
<dbReference type="InterPro" id="IPR017853">
    <property type="entry name" value="GH"/>
</dbReference>
<dbReference type="PANTHER" id="PTHR46673:SF1">
    <property type="entry name" value="4F2 CELL-SURFACE ANTIGEN HEAVY CHAIN"/>
    <property type="match status" value="1"/>
</dbReference>
<dbReference type="EMBL" id="JO842977">
    <property type="protein sequence ID" value="AEO34594.1"/>
    <property type="molecule type" value="mRNA"/>
</dbReference>
<keyword evidence="4" id="KW-0812">Transmembrane</keyword>
<dbReference type="InterPro" id="IPR013780">
    <property type="entry name" value="Glyco_hydro_b"/>
</dbReference>
<keyword evidence="4" id="KW-1133">Transmembrane helix</keyword>
<dbReference type="GO" id="GO:0016324">
    <property type="term" value="C:apical plasma membrane"/>
    <property type="evidence" value="ECO:0007669"/>
    <property type="project" value="TreeGrafter"/>
</dbReference>
<proteinExistence type="evidence at transcript level"/>
<dbReference type="GO" id="GO:0004558">
    <property type="term" value="F:alpha-1,4-glucosidase activity"/>
    <property type="evidence" value="ECO:0007669"/>
    <property type="project" value="UniProtKB-EC"/>
</dbReference>